<keyword evidence="3" id="KW-1185">Reference proteome</keyword>
<evidence type="ECO:0000313" key="2">
    <source>
        <dbReference type="EMBL" id="MPC26885.1"/>
    </source>
</evidence>
<protein>
    <submittedName>
        <fullName evidence="2">Uncharacterized protein</fullName>
    </submittedName>
</protein>
<proteinExistence type="predicted"/>
<gene>
    <name evidence="2" type="ORF">E2C01_020036</name>
</gene>
<evidence type="ECO:0000313" key="3">
    <source>
        <dbReference type="Proteomes" id="UP000324222"/>
    </source>
</evidence>
<organism evidence="2 3">
    <name type="scientific">Portunus trituberculatus</name>
    <name type="common">Swimming crab</name>
    <name type="synonym">Neptunus trituberculatus</name>
    <dbReference type="NCBI Taxonomy" id="210409"/>
    <lineage>
        <taxon>Eukaryota</taxon>
        <taxon>Metazoa</taxon>
        <taxon>Ecdysozoa</taxon>
        <taxon>Arthropoda</taxon>
        <taxon>Crustacea</taxon>
        <taxon>Multicrustacea</taxon>
        <taxon>Malacostraca</taxon>
        <taxon>Eumalacostraca</taxon>
        <taxon>Eucarida</taxon>
        <taxon>Decapoda</taxon>
        <taxon>Pleocyemata</taxon>
        <taxon>Brachyura</taxon>
        <taxon>Eubrachyura</taxon>
        <taxon>Portunoidea</taxon>
        <taxon>Portunidae</taxon>
        <taxon>Portuninae</taxon>
        <taxon>Portunus</taxon>
    </lineage>
</organism>
<evidence type="ECO:0000256" key="1">
    <source>
        <dbReference type="SAM" id="MobiDB-lite"/>
    </source>
</evidence>
<dbReference type="Proteomes" id="UP000324222">
    <property type="component" value="Unassembled WGS sequence"/>
</dbReference>
<name>A0A5B7E090_PORTR</name>
<comment type="caution">
    <text evidence="2">The sequence shown here is derived from an EMBL/GenBank/DDBJ whole genome shotgun (WGS) entry which is preliminary data.</text>
</comment>
<dbReference type="EMBL" id="VSRR010001665">
    <property type="protein sequence ID" value="MPC26885.1"/>
    <property type="molecule type" value="Genomic_DNA"/>
</dbReference>
<reference evidence="2 3" key="1">
    <citation type="submission" date="2019-05" db="EMBL/GenBank/DDBJ databases">
        <title>Another draft genome of Portunus trituberculatus and its Hox gene families provides insights of decapod evolution.</title>
        <authorList>
            <person name="Jeong J.-H."/>
            <person name="Song I."/>
            <person name="Kim S."/>
            <person name="Choi T."/>
            <person name="Kim D."/>
            <person name="Ryu S."/>
            <person name="Kim W."/>
        </authorList>
    </citation>
    <scope>NUCLEOTIDE SEQUENCE [LARGE SCALE GENOMIC DNA]</scope>
    <source>
        <tissue evidence="2">Muscle</tissue>
    </source>
</reference>
<accession>A0A5B7E090</accession>
<sequence>MRERRGSEPLREGGLPGPPQRLPSTRTGAQRYSFILPLPLFLAAPPSSSPARPQCFPLVA</sequence>
<feature type="region of interest" description="Disordered" evidence="1">
    <location>
        <begin position="1"/>
        <end position="28"/>
    </location>
</feature>
<dbReference type="AlphaFoldDB" id="A0A5B7E090"/>
<feature type="compositionally biased region" description="Basic and acidic residues" evidence="1">
    <location>
        <begin position="1"/>
        <end position="11"/>
    </location>
</feature>